<dbReference type="SUPFAM" id="SSF51703">
    <property type="entry name" value="Cobalamin (vitamin B12)-dependent enzymes"/>
    <property type="match status" value="1"/>
</dbReference>
<gene>
    <name evidence="4" type="ORF">GCM10012280_58460</name>
</gene>
<organism evidence="4 5">
    <name type="scientific">Wenjunlia tyrosinilytica</name>
    <dbReference type="NCBI Taxonomy" id="1544741"/>
    <lineage>
        <taxon>Bacteria</taxon>
        <taxon>Bacillati</taxon>
        <taxon>Actinomycetota</taxon>
        <taxon>Actinomycetes</taxon>
        <taxon>Kitasatosporales</taxon>
        <taxon>Streptomycetaceae</taxon>
        <taxon>Wenjunlia</taxon>
    </lineage>
</organism>
<dbReference type="RefSeq" id="WP_189134826.1">
    <property type="nucleotide sequence ID" value="NZ_BMMS01000032.1"/>
</dbReference>
<comment type="caution">
    <text evidence="4">The sequence shown here is derived from an EMBL/GenBank/DDBJ whole genome shotgun (WGS) entry which is preliminary data.</text>
</comment>
<dbReference type="Pfam" id="PF01642">
    <property type="entry name" value="MM_CoA_mutase"/>
    <property type="match status" value="1"/>
</dbReference>
<dbReference type="AlphaFoldDB" id="A0A917ZW46"/>
<keyword evidence="5" id="KW-1185">Reference proteome</keyword>
<reference evidence="4" key="1">
    <citation type="journal article" date="2014" name="Int. J. Syst. Evol. Microbiol.">
        <title>Complete genome sequence of Corynebacterium casei LMG S-19264T (=DSM 44701T), isolated from a smear-ripened cheese.</title>
        <authorList>
            <consortium name="US DOE Joint Genome Institute (JGI-PGF)"/>
            <person name="Walter F."/>
            <person name="Albersmeier A."/>
            <person name="Kalinowski J."/>
            <person name="Ruckert C."/>
        </authorList>
    </citation>
    <scope>NUCLEOTIDE SEQUENCE</scope>
    <source>
        <strain evidence="4">CGMCC 4.7201</strain>
    </source>
</reference>
<dbReference type="PANTHER" id="PTHR48101:SF1">
    <property type="entry name" value="METHYLMALONYL-COA MUTASE, LARGE SUBUNIT"/>
    <property type="match status" value="1"/>
</dbReference>
<dbReference type="Proteomes" id="UP000641932">
    <property type="component" value="Unassembled WGS sequence"/>
</dbReference>
<comment type="subunit">
    <text evidence="1">Heterodimer of an alpha and a beta chain.</text>
</comment>
<protein>
    <submittedName>
        <fullName evidence="4">Methylmalonyl-CoA mutase</fullName>
    </submittedName>
</protein>
<dbReference type="InterPro" id="IPR006099">
    <property type="entry name" value="MeMalonylCoA_mutase_a/b_cat"/>
</dbReference>
<dbReference type="InterPro" id="IPR016176">
    <property type="entry name" value="Cbl-dep_enz_cat"/>
</dbReference>
<keyword evidence="2" id="KW-0413">Isomerase</keyword>
<dbReference type="Gene3D" id="3.20.20.240">
    <property type="entry name" value="Methylmalonyl-CoA mutase"/>
    <property type="match status" value="1"/>
</dbReference>
<dbReference type="InterPro" id="IPR006098">
    <property type="entry name" value="MMCoA_mutase_a_cat"/>
</dbReference>
<feature type="domain" description="Methylmalonyl-CoA mutase alpha/beta chain catalytic" evidence="3">
    <location>
        <begin position="36"/>
        <end position="549"/>
    </location>
</feature>
<evidence type="ECO:0000313" key="4">
    <source>
        <dbReference type="EMBL" id="GGO97200.1"/>
    </source>
</evidence>
<name>A0A917ZW46_9ACTN</name>
<evidence type="ECO:0000256" key="2">
    <source>
        <dbReference type="ARBA" id="ARBA00023235"/>
    </source>
</evidence>
<dbReference type="NCBIfam" id="TIGR00641">
    <property type="entry name" value="acid_CoA_mut_N"/>
    <property type="match status" value="1"/>
</dbReference>
<evidence type="ECO:0000313" key="5">
    <source>
        <dbReference type="Proteomes" id="UP000641932"/>
    </source>
</evidence>
<dbReference type="GO" id="GO:0031419">
    <property type="term" value="F:cobalamin binding"/>
    <property type="evidence" value="ECO:0007669"/>
    <property type="project" value="UniProtKB-KW"/>
</dbReference>
<dbReference type="PANTHER" id="PTHR48101">
    <property type="entry name" value="METHYLMALONYL-COA MUTASE, MITOCHONDRIAL-RELATED"/>
    <property type="match status" value="1"/>
</dbReference>
<sequence length="553" mass="60969">MMQMPISESDLAARARQWRTDNAQRLTAPSDADASTLSRLPVEAVYTAADTPVPGTQDGDQFPGAFPYTRGILPGMYREQLWVMGQYSGHGSARQTNARIRSLLAGGQRGFSVALDLPTQMGLDSDDPRAKGEVGRVGVPIDSVADMVELLDGIALDQVRQIRTTANAIGPLAVALFAVAAERLGYRPDQFKVMLQNDILKEYVARGTYIFPPRKGLRFSVDVIEYCARNLPRWEPIEFCGYHIRDSGSDAVQELAIAMANGFTYIEEALGRGLSIDDFGGSLYMFLSAHLDIFEEVAKFRTARGLWARLMRERYNAADEACRLNIFCYTLGSPQTAQEPLNNIVRIAYQALAAILGGVQTLATSAYDEAIQLPSDEAARVSLRTQQILAHETGVVKTADPLAGSYYLEALTAELTGRVTEMLDEIDAMGGSLRALETGWIGKVIDDESYRQQTAVDSGERVVVGVNRYASEQAELRHRLTTDPRLEIEQVQRLSRLREHRDNDHVHAALAELRRAAADGENTVPHLMEAVRREATVGEICSALREVWGVYVA</sequence>
<proteinExistence type="predicted"/>
<evidence type="ECO:0000259" key="3">
    <source>
        <dbReference type="Pfam" id="PF01642"/>
    </source>
</evidence>
<reference evidence="4" key="2">
    <citation type="submission" date="2020-09" db="EMBL/GenBank/DDBJ databases">
        <authorList>
            <person name="Sun Q."/>
            <person name="Zhou Y."/>
        </authorList>
    </citation>
    <scope>NUCLEOTIDE SEQUENCE</scope>
    <source>
        <strain evidence="4">CGMCC 4.7201</strain>
    </source>
</reference>
<dbReference type="EMBL" id="BMMS01000032">
    <property type="protein sequence ID" value="GGO97200.1"/>
    <property type="molecule type" value="Genomic_DNA"/>
</dbReference>
<accession>A0A917ZW46</accession>
<evidence type="ECO:0000256" key="1">
    <source>
        <dbReference type="ARBA" id="ARBA00011870"/>
    </source>
</evidence>
<dbReference type="GO" id="GO:0004494">
    <property type="term" value="F:methylmalonyl-CoA mutase activity"/>
    <property type="evidence" value="ECO:0007669"/>
    <property type="project" value="UniProtKB-EC"/>
</dbReference>